<organism evidence="1 2">
    <name type="scientific">Nyssa sinensis</name>
    <dbReference type="NCBI Taxonomy" id="561372"/>
    <lineage>
        <taxon>Eukaryota</taxon>
        <taxon>Viridiplantae</taxon>
        <taxon>Streptophyta</taxon>
        <taxon>Embryophyta</taxon>
        <taxon>Tracheophyta</taxon>
        <taxon>Spermatophyta</taxon>
        <taxon>Magnoliopsida</taxon>
        <taxon>eudicotyledons</taxon>
        <taxon>Gunneridae</taxon>
        <taxon>Pentapetalae</taxon>
        <taxon>asterids</taxon>
        <taxon>Cornales</taxon>
        <taxon>Nyssaceae</taxon>
        <taxon>Nyssa</taxon>
    </lineage>
</organism>
<reference evidence="1 2" key="1">
    <citation type="submission" date="2019-09" db="EMBL/GenBank/DDBJ databases">
        <title>A chromosome-level genome assembly of the Chinese tupelo Nyssa sinensis.</title>
        <authorList>
            <person name="Yang X."/>
            <person name="Kang M."/>
            <person name="Yang Y."/>
            <person name="Xiong H."/>
            <person name="Wang M."/>
            <person name="Zhang Z."/>
            <person name="Wang Z."/>
            <person name="Wu H."/>
            <person name="Ma T."/>
            <person name="Liu J."/>
            <person name="Xi Z."/>
        </authorList>
    </citation>
    <scope>NUCLEOTIDE SEQUENCE [LARGE SCALE GENOMIC DNA]</scope>
    <source>
        <strain evidence="1">J267</strain>
        <tissue evidence="1">Leaf</tissue>
    </source>
</reference>
<dbReference type="EMBL" id="CM018031">
    <property type="protein sequence ID" value="KAA8550331.1"/>
    <property type="molecule type" value="Genomic_DNA"/>
</dbReference>
<sequence>MPKILSLSCPCPWGTSSFYPFAEVVALFLGAHHHFVYLEVIDSKLGEVTVGSKLAATSVGSELAAAATGFERAARAVESV</sequence>
<dbReference type="Proteomes" id="UP000325577">
    <property type="component" value="Linkage Group LG0"/>
</dbReference>
<evidence type="ECO:0000313" key="2">
    <source>
        <dbReference type="Proteomes" id="UP000325577"/>
    </source>
</evidence>
<name>A0A5J5C9R9_9ASTE</name>
<proteinExistence type="predicted"/>
<gene>
    <name evidence="1" type="ORF">F0562_002015</name>
</gene>
<evidence type="ECO:0000313" key="1">
    <source>
        <dbReference type="EMBL" id="KAA8550331.1"/>
    </source>
</evidence>
<accession>A0A5J5C9R9</accession>
<protein>
    <submittedName>
        <fullName evidence="1">Uncharacterized protein</fullName>
    </submittedName>
</protein>
<keyword evidence="2" id="KW-1185">Reference proteome</keyword>
<dbReference type="AlphaFoldDB" id="A0A5J5C9R9"/>